<dbReference type="SUPFAM" id="SSF46689">
    <property type="entry name" value="Homeodomain-like"/>
    <property type="match status" value="1"/>
</dbReference>
<dbReference type="AlphaFoldDB" id="A0A9D2EFV6"/>
<comment type="caution">
    <text evidence="4">The sequence shown here is derived from an EMBL/GenBank/DDBJ whole genome shotgun (WGS) entry which is preliminary data.</text>
</comment>
<evidence type="ECO:0000259" key="3">
    <source>
        <dbReference type="PROSITE" id="PS50977"/>
    </source>
</evidence>
<dbReference type="Pfam" id="PF00440">
    <property type="entry name" value="TetR_N"/>
    <property type="match status" value="1"/>
</dbReference>
<proteinExistence type="predicted"/>
<dbReference type="InterPro" id="IPR001647">
    <property type="entry name" value="HTH_TetR"/>
</dbReference>
<dbReference type="Proteomes" id="UP000824037">
    <property type="component" value="Unassembled WGS sequence"/>
</dbReference>
<accession>A0A9D2EFV6</accession>
<feature type="DNA-binding region" description="H-T-H motif" evidence="2">
    <location>
        <begin position="42"/>
        <end position="61"/>
    </location>
</feature>
<dbReference type="PROSITE" id="PS50977">
    <property type="entry name" value="HTH_TETR_2"/>
    <property type="match status" value="1"/>
</dbReference>
<dbReference type="Gene3D" id="1.10.357.10">
    <property type="entry name" value="Tetracycline Repressor, domain 2"/>
    <property type="match status" value="1"/>
</dbReference>
<organism evidence="4 5">
    <name type="scientific">Candidatus Ruania gallistercoris</name>
    <dbReference type="NCBI Taxonomy" id="2838746"/>
    <lineage>
        <taxon>Bacteria</taxon>
        <taxon>Bacillati</taxon>
        <taxon>Actinomycetota</taxon>
        <taxon>Actinomycetes</taxon>
        <taxon>Micrococcales</taxon>
        <taxon>Ruaniaceae</taxon>
        <taxon>Ruania</taxon>
    </lineage>
</organism>
<name>A0A9D2EFV6_9MICO</name>
<dbReference type="Pfam" id="PF17940">
    <property type="entry name" value="TetR_C_31"/>
    <property type="match status" value="1"/>
</dbReference>
<evidence type="ECO:0000313" key="4">
    <source>
        <dbReference type="EMBL" id="HIZ36356.1"/>
    </source>
</evidence>
<dbReference type="InterPro" id="IPR041583">
    <property type="entry name" value="TetR_C_31"/>
</dbReference>
<evidence type="ECO:0000256" key="1">
    <source>
        <dbReference type="ARBA" id="ARBA00023125"/>
    </source>
</evidence>
<dbReference type="EMBL" id="DXBY01000192">
    <property type="protein sequence ID" value="HIZ36356.1"/>
    <property type="molecule type" value="Genomic_DNA"/>
</dbReference>
<evidence type="ECO:0000313" key="5">
    <source>
        <dbReference type="Proteomes" id="UP000824037"/>
    </source>
</evidence>
<gene>
    <name evidence="4" type="ORF">H9815_11305</name>
</gene>
<dbReference type="InterPro" id="IPR036271">
    <property type="entry name" value="Tet_transcr_reg_TetR-rel_C_sf"/>
</dbReference>
<feature type="domain" description="HTH tetR-type" evidence="3">
    <location>
        <begin position="19"/>
        <end position="79"/>
    </location>
</feature>
<dbReference type="PRINTS" id="PR00455">
    <property type="entry name" value="HTHTETR"/>
</dbReference>
<evidence type="ECO:0000256" key="2">
    <source>
        <dbReference type="PROSITE-ProRule" id="PRU00335"/>
    </source>
</evidence>
<reference evidence="4" key="1">
    <citation type="journal article" date="2021" name="PeerJ">
        <title>Extensive microbial diversity within the chicken gut microbiome revealed by metagenomics and culture.</title>
        <authorList>
            <person name="Gilroy R."/>
            <person name="Ravi A."/>
            <person name="Getino M."/>
            <person name="Pursley I."/>
            <person name="Horton D.L."/>
            <person name="Alikhan N.F."/>
            <person name="Baker D."/>
            <person name="Gharbi K."/>
            <person name="Hall N."/>
            <person name="Watson M."/>
            <person name="Adriaenssens E.M."/>
            <person name="Foster-Nyarko E."/>
            <person name="Jarju S."/>
            <person name="Secka A."/>
            <person name="Antonio M."/>
            <person name="Oren A."/>
            <person name="Chaudhuri R.R."/>
            <person name="La Ragione R."/>
            <person name="Hildebrand F."/>
            <person name="Pallen M.J."/>
        </authorList>
    </citation>
    <scope>NUCLEOTIDE SEQUENCE</scope>
    <source>
        <strain evidence="4">ChiGjej4B4-7305</strain>
    </source>
</reference>
<reference evidence="4" key="2">
    <citation type="submission" date="2021-04" db="EMBL/GenBank/DDBJ databases">
        <authorList>
            <person name="Gilroy R."/>
        </authorList>
    </citation>
    <scope>NUCLEOTIDE SEQUENCE</scope>
    <source>
        <strain evidence="4">ChiGjej4B4-7305</strain>
    </source>
</reference>
<sequence>MEDIARTGTGRVQRAQQRQDAQQRLLDAAVSQLAAEGMRGLTHRRVEQRAGLAQGSAKYYFGSSEALIEAVLDHLSARDLPLVLEVSPAERAAAADGHLDGLQQRAEQIAAVMLSRSDEARARFQIYLYASGRPRLQAMVAAARDRFADTIAESLPGPGSEAAARFVCAVIDGILLDQLSAPNLTVAQHAGHYLLAAGAAGAQIAAETGT</sequence>
<dbReference type="SUPFAM" id="SSF48498">
    <property type="entry name" value="Tetracyclin repressor-like, C-terminal domain"/>
    <property type="match status" value="1"/>
</dbReference>
<dbReference type="GO" id="GO:0003677">
    <property type="term" value="F:DNA binding"/>
    <property type="evidence" value="ECO:0007669"/>
    <property type="project" value="UniProtKB-UniRule"/>
</dbReference>
<dbReference type="InterPro" id="IPR009057">
    <property type="entry name" value="Homeodomain-like_sf"/>
</dbReference>
<protein>
    <submittedName>
        <fullName evidence="4">TetR family transcriptional regulator</fullName>
    </submittedName>
</protein>
<keyword evidence="1 2" id="KW-0238">DNA-binding</keyword>